<evidence type="ECO:0000313" key="2">
    <source>
        <dbReference type="Proteomes" id="UP000635387"/>
    </source>
</evidence>
<organism evidence="1 2">
    <name type="scientific">Amycolatopsis oliviviridis</name>
    <dbReference type="NCBI Taxonomy" id="1471590"/>
    <lineage>
        <taxon>Bacteria</taxon>
        <taxon>Bacillati</taxon>
        <taxon>Actinomycetota</taxon>
        <taxon>Actinomycetes</taxon>
        <taxon>Pseudonocardiales</taxon>
        <taxon>Pseudonocardiaceae</taxon>
        <taxon>Amycolatopsis</taxon>
    </lineage>
</organism>
<name>A0ABQ3M467_9PSEU</name>
<dbReference type="RefSeq" id="WP_191257753.1">
    <property type="nucleotide sequence ID" value="NZ_BNAY01000007.1"/>
</dbReference>
<gene>
    <name evidence="1" type="ORF">GCM10017790_60270</name>
</gene>
<evidence type="ECO:0000313" key="1">
    <source>
        <dbReference type="EMBL" id="GHH28820.1"/>
    </source>
</evidence>
<accession>A0ABQ3M467</accession>
<dbReference type="EMBL" id="BNAY01000007">
    <property type="protein sequence ID" value="GHH28820.1"/>
    <property type="molecule type" value="Genomic_DNA"/>
</dbReference>
<comment type="caution">
    <text evidence="1">The sequence shown here is derived from an EMBL/GenBank/DDBJ whole genome shotgun (WGS) entry which is preliminary data.</text>
</comment>
<keyword evidence="2" id="KW-1185">Reference proteome</keyword>
<reference evidence="2" key="1">
    <citation type="journal article" date="2019" name="Int. J. Syst. Evol. Microbiol.">
        <title>The Global Catalogue of Microorganisms (GCM) 10K type strain sequencing project: providing services to taxonomists for standard genome sequencing and annotation.</title>
        <authorList>
            <consortium name="The Broad Institute Genomics Platform"/>
            <consortium name="The Broad Institute Genome Sequencing Center for Infectious Disease"/>
            <person name="Wu L."/>
            <person name="Ma J."/>
        </authorList>
    </citation>
    <scope>NUCLEOTIDE SEQUENCE [LARGE SCALE GENOMIC DNA]</scope>
    <source>
        <strain evidence="2">CGMCC 4.7683</strain>
    </source>
</reference>
<dbReference type="Proteomes" id="UP000635387">
    <property type="component" value="Unassembled WGS sequence"/>
</dbReference>
<protein>
    <submittedName>
        <fullName evidence="1">Uncharacterized protein</fullName>
    </submittedName>
</protein>
<sequence>MSLAIAGIGLSAATNAGTAVVGETDRGIDSGLLNTAPQLGSALGTAVVSTVALGSGAPDLPSGIFVALGAADLGTFATLGVSGPRVAAPRR</sequence>
<proteinExistence type="predicted"/>